<evidence type="ECO:0000313" key="5">
    <source>
        <dbReference type="EnsemblMetazoa" id="AALFPA23_006171.P7991"/>
    </source>
</evidence>
<keyword evidence="2" id="KW-0238">DNA-binding</keyword>
<dbReference type="RefSeq" id="XP_062712187.1">
    <property type="nucleotide sequence ID" value="XM_062856203.1"/>
</dbReference>
<proteinExistence type="predicted"/>
<reference evidence="5" key="2">
    <citation type="submission" date="2025-05" db="UniProtKB">
        <authorList>
            <consortium name="EnsemblMetazoa"/>
        </authorList>
    </citation>
    <scope>IDENTIFICATION</scope>
    <source>
        <strain evidence="5">Foshan</strain>
    </source>
</reference>
<dbReference type="InterPro" id="IPR006600">
    <property type="entry name" value="HTH_CenpB_DNA-bd_dom"/>
</dbReference>
<dbReference type="PROSITE" id="PS51253">
    <property type="entry name" value="HTH_CENPB"/>
    <property type="match status" value="1"/>
</dbReference>
<dbReference type="InterPro" id="IPR009057">
    <property type="entry name" value="Homeodomain-like_sf"/>
</dbReference>
<comment type="subcellular location">
    <subcellularLocation>
        <location evidence="1">Nucleus</location>
    </subcellularLocation>
</comment>
<dbReference type="PANTHER" id="PTHR19303:SF73">
    <property type="entry name" value="PROTEIN PDC2"/>
    <property type="match status" value="1"/>
</dbReference>
<evidence type="ECO:0000259" key="4">
    <source>
        <dbReference type="PROSITE" id="PS51253"/>
    </source>
</evidence>
<dbReference type="Proteomes" id="UP000069940">
    <property type="component" value="Unassembled WGS sequence"/>
</dbReference>
<keyword evidence="6" id="KW-1185">Reference proteome</keyword>
<dbReference type="Gene3D" id="1.10.10.60">
    <property type="entry name" value="Homeodomain-like"/>
    <property type="match status" value="2"/>
</dbReference>
<dbReference type="EnsemblMetazoa" id="AALFPA23_006171.R7991">
    <property type="protein sequence ID" value="AALFPA23_006171.P7991"/>
    <property type="gene ID" value="AALFPA23_006171"/>
</dbReference>
<dbReference type="InterPro" id="IPR050863">
    <property type="entry name" value="CenT-Element_Derived"/>
</dbReference>
<dbReference type="InterPro" id="IPR004875">
    <property type="entry name" value="DDE_SF_endonuclease_dom"/>
</dbReference>
<reference evidence="6" key="1">
    <citation type="journal article" date="2015" name="Proc. Natl. Acad. Sci. U.S.A.">
        <title>Genome sequence of the Asian Tiger mosquito, Aedes albopictus, reveals insights into its biology, genetics, and evolution.</title>
        <authorList>
            <person name="Chen X.G."/>
            <person name="Jiang X."/>
            <person name="Gu J."/>
            <person name="Xu M."/>
            <person name="Wu Y."/>
            <person name="Deng Y."/>
            <person name="Zhang C."/>
            <person name="Bonizzoni M."/>
            <person name="Dermauw W."/>
            <person name="Vontas J."/>
            <person name="Armbruster P."/>
            <person name="Huang X."/>
            <person name="Yang Y."/>
            <person name="Zhang H."/>
            <person name="He W."/>
            <person name="Peng H."/>
            <person name="Liu Y."/>
            <person name="Wu K."/>
            <person name="Chen J."/>
            <person name="Lirakis M."/>
            <person name="Topalis P."/>
            <person name="Van Leeuwen T."/>
            <person name="Hall A.B."/>
            <person name="Jiang X."/>
            <person name="Thorpe C."/>
            <person name="Mueller R.L."/>
            <person name="Sun C."/>
            <person name="Waterhouse R.M."/>
            <person name="Yan G."/>
            <person name="Tu Z.J."/>
            <person name="Fang X."/>
            <person name="James A.A."/>
        </authorList>
    </citation>
    <scope>NUCLEOTIDE SEQUENCE [LARGE SCALE GENOMIC DNA]</scope>
    <source>
        <strain evidence="6">Foshan</strain>
    </source>
</reference>
<dbReference type="SMART" id="SM00674">
    <property type="entry name" value="CENPB"/>
    <property type="match status" value="1"/>
</dbReference>
<protein>
    <recommendedName>
        <fullName evidence="4">HTH CENPB-type domain-containing protein</fullName>
    </recommendedName>
</protein>
<dbReference type="Pfam" id="PF03221">
    <property type="entry name" value="HTH_Tnp_Tc5"/>
    <property type="match status" value="1"/>
</dbReference>
<evidence type="ECO:0000256" key="1">
    <source>
        <dbReference type="ARBA" id="ARBA00004123"/>
    </source>
</evidence>
<evidence type="ECO:0000256" key="2">
    <source>
        <dbReference type="ARBA" id="ARBA00023125"/>
    </source>
</evidence>
<dbReference type="PANTHER" id="PTHR19303">
    <property type="entry name" value="TRANSPOSON"/>
    <property type="match status" value="1"/>
</dbReference>
<evidence type="ECO:0000313" key="6">
    <source>
        <dbReference type="Proteomes" id="UP000069940"/>
    </source>
</evidence>
<dbReference type="GeneID" id="134289753"/>
<dbReference type="SUPFAM" id="SSF46689">
    <property type="entry name" value="Homeodomain-like"/>
    <property type="match status" value="2"/>
</dbReference>
<dbReference type="InterPro" id="IPR007889">
    <property type="entry name" value="HTH_Psq"/>
</dbReference>
<keyword evidence="3" id="KW-0539">Nucleus</keyword>
<dbReference type="Pfam" id="PF03184">
    <property type="entry name" value="DDE_1"/>
    <property type="match status" value="1"/>
</dbReference>
<feature type="domain" description="HTH CENPB-type" evidence="4">
    <location>
        <begin position="74"/>
        <end position="151"/>
    </location>
</feature>
<sequence length="319" mass="36631">MEMVRQASGSKRKHTTLSLVDKLKIAEEAEAGVTSRKQIAKKWGVGESSVGRFLQNKAAIQLAVEKHREHGLKHRKTLKEQHYPLMEEALFIWILQQREANIIVPADILRAKGESLFREFQKHGCYCDQSFLASKGWAQRFKERQGLRMGDEKAASGRKLNKTRYTLMPCSNYDGSLKLKLMFIGTSENPRDLPRGADKGLPVSYYFSKKAWMTRVLFRKWFEDESVPIVRKFCSERNMEPKALLVLDNCSAHHDAADKLVGTHTDEDDVNRWLNDKVVDSDGNLLSGTRQVSEMQVSEMQRMKQSGWMIPTKMFLVVH</sequence>
<name>A0ABM1Y6C7_AEDAL</name>
<organism evidence="5 6">
    <name type="scientific">Aedes albopictus</name>
    <name type="common">Asian tiger mosquito</name>
    <name type="synonym">Stegomyia albopicta</name>
    <dbReference type="NCBI Taxonomy" id="7160"/>
    <lineage>
        <taxon>Eukaryota</taxon>
        <taxon>Metazoa</taxon>
        <taxon>Ecdysozoa</taxon>
        <taxon>Arthropoda</taxon>
        <taxon>Hexapoda</taxon>
        <taxon>Insecta</taxon>
        <taxon>Pterygota</taxon>
        <taxon>Neoptera</taxon>
        <taxon>Endopterygota</taxon>
        <taxon>Diptera</taxon>
        <taxon>Nematocera</taxon>
        <taxon>Culicoidea</taxon>
        <taxon>Culicidae</taxon>
        <taxon>Culicinae</taxon>
        <taxon>Aedini</taxon>
        <taxon>Aedes</taxon>
        <taxon>Stegomyia</taxon>
    </lineage>
</organism>
<evidence type="ECO:0000256" key="3">
    <source>
        <dbReference type="ARBA" id="ARBA00023242"/>
    </source>
</evidence>
<accession>A0ABM1Y6C7</accession>
<dbReference type="Pfam" id="PF04218">
    <property type="entry name" value="CENP-B_N"/>
    <property type="match status" value="1"/>
</dbReference>